<dbReference type="EC" id="2.3.1.97" evidence="1"/>
<dbReference type="Proteomes" id="UP001150581">
    <property type="component" value="Unassembled WGS sequence"/>
</dbReference>
<dbReference type="EMBL" id="JANBPG010002336">
    <property type="protein sequence ID" value="KAJ1886150.1"/>
    <property type="molecule type" value="Genomic_DNA"/>
</dbReference>
<evidence type="ECO:0000313" key="2">
    <source>
        <dbReference type="Proteomes" id="UP001150581"/>
    </source>
</evidence>
<protein>
    <submittedName>
        <fullName evidence="1">Glycylpeptide N-tetradecanoyltransferase</fullName>
        <ecNumber evidence="1">2.3.1.97</ecNumber>
    </submittedName>
</protein>
<evidence type="ECO:0000313" key="1">
    <source>
        <dbReference type="EMBL" id="KAJ1886150.1"/>
    </source>
</evidence>
<proteinExistence type="predicted"/>
<keyword evidence="1" id="KW-0012">Acyltransferase</keyword>
<organism evidence="1 2">
    <name type="scientific">Kickxella alabastrina</name>
    <dbReference type="NCBI Taxonomy" id="61397"/>
    <lineage>
        <taxon>Eukaryota</taxon>
        <taxon>Fungi</taxon>
        <taxon>Fungi incertae sedis</taxon>
        <taxon>Zoopagomycota</taxon>
        <taxon>Kickxellomycotina</taxon>
        <taxon>Kickxellomycetes</taxon>
        <taxon>Kickxellales</taxon>
        <taxon>Kickxellaceae</taxon>
        <taxon>Kickxella</taxon>
    </lineage>
</organism>
<gene>
    <name evidence="1" type="primary">NMT1</name>
    <name evidence="1" type="ORF">LPJ66_009771</name>
</gene>
<reference evidence="1" key="1">
    <citation type="submission" date="2022-07" db="EMBL/GenBank/DDBJ databases">
        <title>Phylogenomic reconstructions and comparative analyses of Kickxellomycotina fungi.</title>
        <authorList>
            <person name="Reynolds N.K."/>
            <person name="Stajich J.E."/>
            <person name="Barry K."/>
            <person name="Grigoriev I.V."/>
            <person name="Crous P."/>
            <person name="Smith M.E."/>
        </authorList>
    </citation>
    <scope>NUCLEOTIDE SEQUENCE</scope>
    <source>
        <strain evidence="1">Benny 63K</strain>
    </source>
</reference>
<sequence>MADQITNNSSGMPEDTNNPIMSSFDQSKLRELIRLMEKQQLSPDPVLSKRERDEAAEQQATHEFWNTQPVPKSIETIQKDGPLHPPLKPEEIRQDPYALPEGMVWCELDIERDSEMTELHELLLNHYVEDSDSMFRFSYSA</sequence>
<keyword evidence="2" id="KW-1185">Reference proteome</keyword>
<comment type="caution">
    <text evidence="1">The sequence shown here is derived from an EMBL/GenBank/DDBJ whole genome shotgun (WGS) entry which is preliminary data.</text>
</comment>
<name>A0ACC1I315_9FUNG</name>
<keyword evidence="1" id="KW-0808">Transferase</keyword>
<feature type="non-terminal residue" evidence="1">
    <location>
        <position position="141"/>
    </location>
</feature>
<accession>A0ACC1I315</accession>